<keyword evidence="15" id="KW-0153">Cholesterol metabolism</keyword>
<keyword evidence="14" id="KW-0963">Cytoplasm</keyword>
<evidence type="ECO:0000256" key="41">
    <source>
        <dbReference type="SAM" id="MobiDB-lite"/>
    </source>
</evidence>
<evidence type="ECO:0000256" key="23">
    <source>
        <dbReference type="ARBA" id="ARBA00023406"/>
    </source>
</evidence>
<evidence type="ECO:0000256" key="7">
    <source>
        <dbReference type="ARBA" id="ARBA00004879"/>
    </source>
</evidence>
<evidence type="ECO:0000256" key="26">
    <source>
        <dbReference type="ARBA" id="ARBA00046695"/>
    </source>
</evidence>
<dbReference type="STRING" id="37653.A0A0L8G6N2"/>
<feature type="compositionally biased region" description="Acidic residues" evidence="41">
    <location>
        <begin position="639"/>
        <end position="652"/>
    </location>
</feature>
<keyword evidence="22" id="KW-0753">Steroid metabolism</keyword>
<evidence type="ECO:0000256" key="3">
    <source>
        <dbReference type="ARBA" id="ARBA00004236"/>
    </source>
</evidence>
<evidence type="ECO:0000256" key="8">
    <source>
        <dbReference type="ARBA" id="ARBA00005189"/>
    </source>
</evidence>
<dbReference type="InterPro" id="IPR029058">
    <property type="entry name" value="AB_hydrolase_fold"/>
</dbReference>
<evidence type="ECO:0000256" key="10">
    <source>
        <dbReference type="ARBA" id="ARBA00013088"/>
    </source>
</evidence>
<evidence type="ECO:0000256" key="4">
    <source>
        <dbReference type="ARBA" id="ARBA00004345"/>
    </source>
</evidence>
<keyword evidence="13" id="KW-1003">Cell membrane</keyword>
<comment type="catalytic activity">
    <reaction evidence="34">
        <text>1,2-di-(9Z-octadecenoyl)-glycerol + H2O = (9Z-octadecenoyl)-glycerol + (9Z)-octadecenoate + H(+)</text>
        <dbReference type="Rhea" id="RHEA:38455"/>
        <dbReference type="ChEBI" id="CHEBI:15377"/>
        <dbReference type="ChEBI" id="CHEBI:15378"/>
        <dbReference type="ChEBI" id="CHEBI:30823"/>
        <dbReference type="ChEBI" id="CHEBI:52323"/>
        <dbReference type="ChEBI" id="CHEBI:75937"/>
    </reaction>
    <physiologicalReaction direction="left-to-right" evidence="34">
        <dbReference type="Rhea" id="RHEA:38456"/>
    </physiologicalReaction>
</comment>
<dbReference type="AlphaFoldDB" id="A0A0L8G6N2"/>
<dbReference type="SUPFAM" id="SSF53474">
    <property type="entry name" value="alpha/beta-Hydrolases"/>
    <property type="match status" value="1"/>
</dbReference>
<dbReference type="GO" id="GO:0005811">
    <property type="term" value="C:lipid droplet"/>
    <property type="evidence" value="ECO:0007669"/>
    <property type="project" value="UniProtKB-SubCell"/>
</dbReference>
<dbReference type="PROSITE" id="PS01173">
    <property type="entry name" value="LIPASE_GDXG_HIS"/>
    <property type="match status" value="1"/>
</dbReference>
<dbReference type="Pfam" id="PF07859">
    <property type="entry name" value="Abhydrolase_3"/>
    <property type="match status" value="2"/>
</dbReference>
<comment type="catalytic activity">
    <reaction evidence="32">
        <text>1,2,3-tri-(9Z-octadecenoyl)-glycerol + H2O = di-(9Z)-octadecenoylglycerol + (9Z)-octadecenoate + H(+)</text>
        <dbReference type="Rhea" id="RHEA:38575"/>
        <dbReference type="ChEBI" id="CHEBI:15377"/>
        <dbReference type="ChEBI" id="CHEBI:15378"/>
        <dbReference type="ChEBI" id="CHEBI:30823"/>
        <dbReference type="ChEBI" id="CHEBI:53753"/>
        <dbReference type="ChEBI" id="CHEBI:75945"/>
    </reaction>
    <physiologicalReaction direction="left-to-right" evidence="32">
        <dbReference type="Rhea" id="RHEA:38576"/>
    </physiologicalReaction>
</comment>
<evidence type="ECO:0000256" key="11">
    <source>
        <dbReference type="ARBA" id="ARBA00013254"/>
    </source>
</evidence>
<dbReference type="GO" id="GO:0004771">
    <property type="term" value="F:sterol ester esterase activity"/>
    <property type="evidence" value="ECO:0007669"/>
    <property type="project" value="TreeGrafter"/>
</dbReference>
<comment type="catalytic activity">
    <reaction evidence="29">
        <text>2-(5Z,8Z,11Z,14Z-eicosatetraenoyl)-glycerol + H2O = glycerol + (5Z,8Z,11Z,14Z)-eicosatetraenoate + H(+)</text>
        <dbReference type="Rhea" id="RHEA:26132"/>
        <dbReference type="ChEBI" id="CHEBI:15377"/>
        <dbReference type="ChEBI" id="CHEBI:15378"/>
        <dbReference type="ChEBI" id="CHEBI:17754"/>
        <dbReference type="ChEBI" id="CHEBI:32395"/>
        <dbReference type="ChEBI" id="CHEBI:52392"/>
    </reaction>
    <physiologicalReaction direction="left-to-right" evidence="29">
        <dbReference type="Rhea" id="RHEA:26133"/>
    </physiologicalReaction>
</comment>
<reference evidence="44" key="1">
    <citation type="submission" date="2015-07" db="EMBL/GenBank/DDBJ databases">
        <title>MeaNS - Measles Nucleotide Surveillance Program.</title>
        <authorList>
            <person name="Tran T."/>
            <person name="Druce J."/>
        </authorList>
    </citation>
    <scope>NUCLEOTIDE SEQUENCE</scope>
    <source>
        <strain evidence="44">UCB-OBI-ISO-001</strain>
        <tissue evidence="44">Gonad</tissue>
    </source>
</reference>
<evidence type="ECO:0000256" key="17">
    <source>
        <dbReference type="ARBA" id="ARBA00022801"/>
    </source>
</evidence>
<feature type="domain" description="Alpha/beta hydrolase fold-3" evidence="43">
    <location>
        <begin position="480"/>
        <end position="634"/>
    </location>
</feature>
<keyword evidence="19" id="KW-0443">Lipid metabolism</keyword>
<comment type="subunit">
    <text evidence="26">Monomer and homodimer. Interacts with CAVIN1 in the adipocyte cytoplasm. Interacts with PLIN5.</text>
</comment>
<comment type="catalytic activity">
    <reaction evidence="28">
        <text>1,2-di-(9Z-octadecenoyl)-glycerol + H2O = 2-(9Z-octadecenoyl)-glycerol + (9Z)-octadecenoate + H(+)</text>
        <dbReference type="Rhea" id="RHEA:38659"/>
        <dbReference type="ChEBI" id="CHEBI:15377"/>
        <dbReference type="ChEBI" id="CHEBI:15378"/>
        <dbReference type="ChEBI" id="CHEBI:30823"/>
        <dbReference type="ChEBI" id="CHEBI:52323"/>
        <dbReference type="ChEBI" id="CHEBI:73990"/>
    </reaction>
    <physiologicalReaction direction="left-to-right" evidence="28">
        <dbReference type="Rhea" id="RHEA:38660"/>
    </physiologicalReaction>
</comment>
<evidence type="ECO:0000256" key="14">
    <source>
        <dbReference type="ARBA" id="ARBA00022490"/>
    </source>
</evidence>
<evidence type="ECO:0000256" key="15">
    <source>
        <dbReference type="ARBA" id="ARBA00022548"/>
    </source>
</evidence>
<dbReference type="Gene3D" id="3.40.50.1820">
    <property type="entry name" value="alpha/beta hydrolase"/>
    <property type="match status" value="2"/>
</dbReference>
<comment type="pathway">
    <text evidence="7">Glycerolipid metabolism; triacylglycerol degradation.</text>
</comment>
<evidence type="ECO:0000256" key="20">
    <source>
        <dbReference type="ARBA" id="ARBA00023136"/>
    </source>
</evidence>
<dbReference type="UniPathway" id="UPA00256"/>
<evidence type="ECO:0000256" key="37">
    <source>
        <dbReference type="ARBA" id="ARBA00049208"/>
    </source>
</evidence>
<dbReference type="Pfam" id="PF06350">
    <property type="entry name" value="HSL_N"/>
    <property type="match status" value="1"/>
</dbReference>
<evidence type="ECO:0000256" key="5">
    <source>
        <dbReference type="ARBA" id="ARBA00004502"/>
    </source>
</evidence>
<comment type="catalytic activity">
    <reaction evidence="36">
        <text>2,3-di-(9Z)-octadecenoyl-sn-glycerol + H2O = 2-(9Z-octadecenoyl)-glycerol + (9Z)-octadecenoate + H(+)</text>
        <dbReference type="Rhea" id="RHEA:38383"/>
        <dbReference type="ChEBI" id="CHEBI:15377"/>
        <dbReference type="ChEBI" id="CHEBI:15378"/>
        <dbReference type="ChEBI" id="CHEBI:30823"/>
        <dbReference type="ChEBI" id="CHEBI:73990"/>
        <dbReference type="ChEBI" id="CHEBI:75824"/>
    </reaction>
    <physiologicalReaction direction="left-to-right" evidence="36">
        <dbReference type="Rhea" id="RHEA:38384"/>
    </physiologicalReaction>
</comment>
<dbReference type="EC" id="3.1.1.23" evidence="11"/>
<dbReference type="PANTHER" id="PTHR23025:SF3">
    <property type="entry name" value="HORMONE-SENSITIVE LIPASE"/>
    <property type="match status" value="1"/>
</dbReference>
<dbReference type="GO" id="GO:0019433">
    <property type="term" value="P:triglyceride catabolic process"/>
    <property type="evidence" value="ECO:0007669"/>
    <property type="project" value="UniProtKB-UniPathway"/>
</dbReference>
<evidence type="ECO:0000313" key="44">
    <source>
        <dbReference type="EMBL" id="KOF72499.1"/>
    </source>
</evidence>
<evidence type="ECO:0000256" key="21">
    <source>
        <dbReference type="ARBA" id="ARBA00023166"/>
    </source>
</evidence>
<evidence type="ECO:0000256" key="16">
    <source>
        <dbReference type="ARBA" id="ARBA00022677"/>
    </source>
</evidence>
<comment type="catalytic activity">
    <reaction evidence="2">
        <text>Hydrolyzes glycerol monoesters of long-chain fatty acids.</text>
        <dbReference type="EC" id="3.1.1.23"/>
    </reaction>
</comment>
<comment type="catalytic activity">
    <reaction evidence="31">
        <text>a diacylglycerol + H2O = a monoacylglycerol + a fatty acid + H(+)</text>
        <dbReference type="Rhea" id="RHEA:32731"/>
        <dbReference type="ChEBI" id="CHEBI:15377"/>
        <dbReference type="ChEBI" id="CHEBI:15378"/>
        <dbReference type="ChEBI" id="CHEBI:17408"/>
        <dbReference type="ChEBI" id="CHEBI:18035"/>
        <dbReference type="ChEBI" id="CHEBI:28868"/>
        <dbReference type="EC" id="3.1.1.79"/>
    </reaction>
</comment>
<gene>
    <name evidence="44" type="ORF">OCBIM_22039375mg</name>
</gene>
<proteinExistence type="inferred from homology"/>
<feature type="compositionally biased region" description="Acidic residues" evidence="41">
    <location>
        <begin position="681"/>
        <end position="694"/>
    </location>
</feature>
<dbReference type="InterPro" id="IPR002168">
    <property type="entry name" value="Lipase_GDXG_HIS_AS"/>
</dbReference>
<dbReference type="GO" id="GO:0004806">
    <property type="term" value="F:triacylglycerol lipase activity"/>
    <property type="evidence" value="ECO:0007669"/>
    <property type="project" value="TreeGrafter"/>
</dbReference>
<feature type="compositionally biased region" description="Low complexity" evidence="41">
    <location>
        <begin position="669"/>
        <end position="680"/>
    </location>
</feature>
<evidence type="ECO:0000256" key="39">
    <source>
        <dbReference type="ARBA" id="ARBA00049461"/>
    </source>
</evidence>
<dbReference type="GO" id="GO:0047372">
    <property type="term" value="F:monoacylglycerol lipase activity"/>
    <property type="evidence" value="ECO:0007669"/>
    <property type="project" value="UniProtKB-EC"/>
</dbReference>
<name>A0A0L8G6N2_OCTBM</name>
<evidence type="ECO:0000256" key="30">
    <source>
        <dbReference type="ARBA" id="ARBA00047653"/>
    </source>
</evidence>
<comment type="catalytic activity">
    <reaction evidence="30">
        <text>cholesteryl (9Z-octadecenoate) + H2O = cholesterol + (9Z)-octadecenoate + H(+)</text>
        <dbReference type="Rhea" id="RHEA:33875"/>
        <dbReference type="ChEBI" id="CHEBI:15377"/>
        <dbReference type="ChEBI" id="CHEBI:15378"/>
        <dbReference type="ChEBI" id="CHEBI:16113"/>
        <dbReference type="ChEBI" id="CHEBI:30823"/>
        <dbReference type="ChEBI" id="CHEBI:46898"/>
    </reaction>
    <physiologicalReaction direction="left-to-right" evidence="30">
        <dbReference type="Rhea" id="RHEA:33876"/>
    </physiologicalReaction>
</comment>
<evidence type="ECO:0000256" key="27">
    <source>
        <dbReference type="ARBA" id="ARBA00047438"/>
    </source>
</evidence>
<organism evidence="44">
    <name type="scientific">Octopus bimaculoides</name>
    <name type="common">California two-spotted octopus</name>
    <dbReference type="NCBI Taxonomy" id="37653"/>
    <lineage>
        <taxon>Eukaryota</taxon>
        <taxon>Metazoa</taxon>
        <taxon>Spiralia</taxon>
        <taxon>Lophotrochozoa</taxon>
        <taxon>Mollusca</taxon>
        <taxon>Cephalopoda</taxon>
        <taxon>Coleoidea</taxon>
        <taxon>Octopodiformes</taxon>
        <taxon>Octopoda</taxon>
        <taxon>Incirrata</taxon>
        <taxon>Octopodidae</taxon>
        <taxon>Octopus</taxon>
    </lineage>
</organism>
<comment type="catalytic activity">
    <reaction evidence="35">
        <text>all-trans-retinyl hexadecanoate + H2O = all-trans-retinol + hexadecanoate + H(+)</text>
        <dbReference type="Rhea" id="RHEA:13933"/>
        <dbReference type="ChEBI" id="CHEBI:7896"/>
        <dbReference type="ChEBI" id="CHEBI:15377"/>
        <dbReference type="ChEBI" id="CHEBI:15378"/>
        <dbReference type="ChEBI" id="CHEBI:17336"/>
        <dbReference type="ChEBI" id="CHEBI:17616"/>
    </reaction>
    <physiologicalReaction direction="left-to-right" evidence="35">
        <dbReference type="Rhea" id="RHEA:13934"/>
    </physiologicalReaction>
</comment>
<dbReference type="OrthoDB" id="408631at2759"/>
<evidence type="ECO:0000256" key="25">
    <source>
        <dbReference type="ARBA" id="ARBA00031112"/>
    </source>
</evidence>
<feature type="compositionally biased region" description="Basic and acidic residues" evidence="41">
    <location>
        <begin position="653"/>
        <end position="662"/>
    </location>
</feature>
<keyword evidence="18" id="KW-0442">Lipid degradation</keyword>
<evidence type="ECO:0000256" key="24">
    <source>
        <dbReference type="ARBA" id="ARBA00030031"/>
    </source>
</evidence>
<evidence type="ECO:0000256" key="40">
    <source>
        <dbReference type="ARBA" id="ARBA00049519"/>
    </source>
</evidence>
<comment type="subcellular location">
    <subcellularLocation>
        <location evidence="3">Cell membrane</location>
    </subcellularLocation>
    <subcellularLocation>
        <location evidence="6">Cytoplasm</location>
        <location evidence="6">Cytosol</location>
    </subcellularLocation>
    <subcellularLocation>
        <location evidence="5">Lipid droplet</location>
    </subcellularLocation>
    <subcellularLocation>
        <location evidence="4">Membrane</location>
        <location evidence="4">Caveola</location>
    </subcellularLocation>
</comment>
<protein>
    <recommendedName>
        <fullName evidence="12">Hormone-sensitive lipase</fullName>
        <ecNumber evidence="11">3.1.1.23</ecNumber>
        <ecNumber evidence="10">3.1.1.79</ecNumber>
    </recommendedName>
    <alternativeName>
        <fullName evidence="25">Monoacylglycerol lipase LIPE</fullName>
    </alternativeName>
    <alternativeName>
        <fullName evidence="24">Retinyl ester hydrolase</fullName>
    </alternativeName>
</protein>
<comment type="catalytic activity">
    <reaction evidence="37">
        <text>a monoacylglycerol + H2O = glycerol + a fatty acid + H(+)</text>
        <dbReference type="Rhea" id="RHEA:15245"/>
        <dbReference type="ChEBI" id="CHEBI:15377"/>
        <dbReference type="ChEBI" id="CHEBI:15378"/>
        <dbReference type="ChEBI" id="CHEBI:17408"/>
        <dbReference type="ChEBI" id="CHEBI:17754"/>
        <dbReference type="ChEBI" id="CHEBI:28868"/>
        <dbReference type="EC" id="3.1.1.79"/>
    </reaction>
</comment>
<evidence type="ECO:0000256" key="35">
    <source>
        <dbReference type="ARBA" id="ARBA00049053"/>
    </source>
</evidence>
<sequence>MADDVKLCVSVSSKPPPPLNTVEASLARRHHSPAPSHCYHLSRIQQGNSEFKQPFTAADLSTRQFTSPLNISITDSDNCGSISPTGTNNIGDTQVLDPDKIMKRVLNSIFRELKSCSLSNLEYFRNGKQSYHARLQVAFSLLCEHINKGIEPQLGILLPHLASYDISPEIPANGYRSLLMIIQKCCLHLLQLSRYIMINRNCVLFRIVHYTRELESYVTVLGQLRACLYFSCQLMNYCPKDSLFIDKDVLKDPVAFRLLKEFDSLSQDCFYGRCLGFQFCESMRKPLLCVVVALASFSEGYNETTNFMKFAYSVLSTGKYLLDPELRARQVVHVARSADIQFCKSFWSLLETDISSGVTDFVSSCNKSVINVVASAGTKVVDIGSKVMSACMSRMSLLSGFILQVNSVLKIEPVPIELPKTDSKGKETLCIEAPSIYSGLTNLQFRLLSFHLLQGQEKLLKDHLIIRLPSKAQPPSPNLLFHIHGGGFVAQSSKSHEVYLRQWAHDLKVPIVSVDYSLAPENPFPRALEECFYLYAWVLKNPEQVGWTGERICFTGDSAGGNLVLAVTLRAIDSNIRIPDGILTVYTSALISIVPSPSRLLSVMDPLLPVGVMLKCLDAYIGTSTVSSDYCNQPVLEEDCETPSTEKDDDSLDNSRKIKEVNSYDCETSESLSSDLTEFFSPDDSDDDDDDDDGGGGGGGDDQKTNSHLPKQYLPHDSYYIPGADLPLSSASSPGHVPHPDGQLPRSLSTPVFNKTENVHLRPPHHSSFDSSNVQSAMERFLKLTLIQNPLVSPIYATDKQLQMFPEVSLVTCHLDPLLDDSVMLCKRLRQLGKTADFTVLDDLPHGFLNFVLVSKDARQGSNVCVEKLRKLFNLI</sequence>
<evidence type="ECO:0000256" key="36">
    <source>
        <dbReference type="ARBA" id="ARBA00049143"/>
    </source>
</evidence>
<comment type="similarity">
    <text evidence="9">Belongs to the 'GDXG' lipolytic enzyme family.</text>
</comment>
<evidence type="ECO:0000256" key="29">
    <source>
        <dbReference type="ARBA" id="ARBA00047476"/>
    </source>
</evidence>
<comment type="pathway">
    <text evidence="8">Lipid metabolism.</text>
</comment>
<evidence type="ECO:0000256" key="13">
    <source>
        <dbReference type="ARBA" id="ARBA00022475"/>
    </source>
</evidence>
<dbReference type="InterPro" id="IPR013094">
    <property type="entry name" value="AB_hydrolase_3"/>
</dbReference>
<evidence type="ECO:0000256" key="6">
    <source>
        <dbReference type="ARBA" id="ARBA00004514"/>
    </source>
</evidence>
<evidence type="ECO:0000256" key="1">
    <source>
        <dbReference type="ARBA" id="ARBA00000803"/>
    </source>
</evidence>
<evidence type="ECO:0000256" key="12">
    <source>
        <dbReference type="ARBA" id="ARBA00015845"/>
    </source>
</evidence>
<comment type="catalytic activity">
    <reaction evidence="33">
        <text>1,2-di-(9Z-octadecenoyl)-glycerol + (9Z)-octadecenoate + H(+) = 1,2,3-tri-(9Z-octadecenoyl)-glycerol + H2O</text>
        <dbReference type="Rhea" id="RHEA:38379"/>
        <dbReference type="ChEBI" id="CHEBI:15377"/>
        <dbReference type="ChEBI" id="CHEBI:15378"/>
        <dbReference type="ChEBI" id="CHEBI:30823"/>
        <dbReference type="ChEBI" id="CHEBI:52323"/>
        <dbReference type="ChEBI" id="CHEBI:53753"/>
    </reaction>
    <physiologicalReaction direction="right-to-left" evidence="33">
        <dbReference type="Rhea" id="RHEA:38381"/>
    </physiologicalReaction>
</comment>
<keyword evidence="17" id="KW-0378">Hydrolase</keyword>
<evidence type="ECO:0000256" key="34">
    <source>
        <dbReference type="ARBA" id="ARBA00048674"/>
    </source>
</evidence>
<evidence type="ECO:0000256" key="2">
    <source>
        <dbReference type="ARBA" id="ARBA00001613"/>
    </source>
</evidence>
<dbReference type="EC" id="3.1.1.79" evidence="10"/>
<feature type="domain" description="Hormone-sensitive lipase N-terminal" evidence="42">
    <location>
        <begin position="110"/>
        <end position="364"/>
    </location>
</feature>
<keyword evidence="16" id="KW-0551">Lipid droplet</keyword>
<evidence type="ECO:0000256" key="22">
    <source>
        <dbReference type="ARBA" id="ARBA00023221"/>
    </source>
</evidence>
<evidence type="ECO:0000256" key="31">
    <source>
        <dbReference type="ARBA" id="ARBA00047674"/>
    </source>
</evidence>
<dbReference type="InterPro" id="IPR010468">
    <property type="entry name" value="HSL_N"/>
</dbReference>
<accession>A0A0L8G6N2</accession>
<dbReference type="GO" id="GO:0005901">
    <property type="term" value="C:caveola"/>
    <property type="evidence" value="ECO:0007669"/>
    <property type="project" value="UniProtKB-SubCell"/>
</dbReference>
<keyword evidence="21" id="KW-1207">Sterol metabolism</keyword>
<evidence type="ECO:0000256" key="33">
    <source>
        <dbReference type="ARBA" id="ARBA00048657"/>
    </source>
</evidence>
<evidence type="ECO:0000259" key="42">
    <source>
        <dbReference type="Pfam" id="PF06350"/>
    </source>
</evidence>
<dbReference type="PANTHER" id="PTHR23025">
    <property type="entry name" value="TRIACYLGLYCEROL LIPASE"/>
    <property type="match status" value="1"/>
</dbReference>
<dbReference type="KEGG" id="obi:106878881"/>
<comment type="catalytic activity">
    <reaction evidence="38">
        <text>1,3-di-(9Z-octadecenoyl)-glycerol + H2O = 1-(9Z-octadecenoyl)-glycerol + (9Z)-octadecenoate + H(+)</text>
        <dbReference type="Rhea" id="RHEA:39939"/>
        <dbReference type="ChEBI" id="CHEBI:15377"/>
        <dbReference type="ChEBI" id="CHEBI:15378"/>
        <dbReference type="ChEBI" id="CHEBI:30823"/>
        <dbReference type="ChEBI" id="CHEBI:75342"/>
        <dbReference type="ChEBI" id="CHEBI:75735"/>
    </reaction>
    <physiologicalReaction direction="left-to-right" evidence="38">
        <dbReference type="Rhea" id="RHEA:39940"/>
    </physiologicalReaction>
</comment>
<evidence type="ECO:0000256" key="38">
    <source>
        <dbReference type="ARBA" id="ARBA00049372"/>
    </source>
</evidence>
<comment type="catalytic activity">
    <reaction evidence="39">
        <text>2-(9Z-octadecenoyl)-glycerol + H2O = glycerol + (9Z)-octadecenoate + H(+)</text>
        <dbReference type="Rhea" id="RHEA:38491"/>
        <dbReference type="ChEBI" id="CHEBI:15377"/>
        <dbReference type="ChEBI" id="CHEBI:15378"/>
        <dbReference type="ChEBI" id="CHEBI:17754"/>
        <dbReference type="ChEBI" id="CHEBI:30823"/>
        <dbReference type="ChEBI" id="CHEBI:73990"/>
    </reaction>
    <physiologicalReaction direction="left-to-right" evidence="39">
        <dbReference type="Rhea" id="RHEA:38492"/>
    </physiologicalReaction>
</comment>
<feature type="region of interest" description="Disordered" evidence="41">
    <location>
        <begin position="639"/>
        <end position="750"/>
    </location>
</feature>
<dbReference type="EMBL" id="KQ423634">
    <property type="protein sequence ID" value="KOF72499.1"/>
    <property type="molecule type" value="Genomic_DNA"/>
</dbReference>
<comment type="catalytic activity">
    <reaction evidence="27">
        <text>1-(9Z-octadecenoyl)-glycerol + H2O = glycerol + (9Z)-octadecenoate + H(+)</text>
        <dbReference type="Rhea" id="RHEA:38487"/>
        <dbReference type="ChEBI" id="CHEBI:15377"/>
        <dbReference type="ChEBI" id="CHEBI:15378"/>
        <dbReference type="ChEBI" id="CHEBI:17754"/>
        <dbReference type="ChEBI" id="CHEBI:30823"/>
        <dbReference type="ChEBI" id="CHEBI:75342"/>
    </reaction>
    <physiologicalReaction direction="left-to-right" evidence="27">
        <dbReference type="Rhea" id="RHEA:38488"/>
    </physiologicalReaction>
</comment>
<dbReference type="GO" id="GO:0008203">
    <property type="term" value="P:cholesterol metabolic process"/>
    <property type="evidence" value="ECO:0007669"/>
    <property type="project" value="UniProtKB-KW"/>
</dbReference>
<keyword evidence="20" id="KW-0472">Membrane</keyword>
<comment type="catalytic activity">
    <reaction evidence="23">
        <text>1-O-hexadecyl-2-acetyl-sn-glycerol + H2O = 1-O-hexadecyl-sn-glycerol + acetate + H(+)</text>
        <dbReference type="Rhea" id="RHEA:38563"/>
        <dbReference type="ChEBI" id="CHEBI:15377"/>
        <dbReference type="ChEBI" id="CHEBI:15378"/>
        <dbReference type="ChEBI" id="CHEBI:30089"/>
        <dbReference type="ChEBI" id="CHEBI:34115"/>
        <dbReference type="ChEBI" id="CHEBI:75936"/>
    </reaction>
    <physiologicalReaction direction="left-to-right" evidence="23">
        <dbReference type="Rhea" id="RHEA:38564"/>
    </physiologicalReaction>
</comment>
<evidence type="ECO:0000256" key="19">
    <source>
        <dbReference type="ARBA" id="ARBA00023098"/>
    </source>
</evidence>
<feature type="domain" description="Alpha/beta hydrolase fold-3" evidence="43">
    <location>
        <begin position="769"/>
        <end position="849"/>
    </location>
</feature>
<evidence type="ECO:0000259" key="43">
    <source>
        <dbReference type="Pfam" id="PF07859"/>
    </source>
</evidence>
<evidence type="ECO:0000256" key="28">
    <source>
        <dbReference type="ARBA" id="ARBA00047458"/>
    </source>
</evidence>
<evidence type="ECO:0000256" key="9">
    <source>
        <dbReference type="ARBA" id="ARBA00010515"/>
    </source>
</evidence>
<comment type="catalytic activity">
    <reaction evidence="40">
        <text>1,2-di-(9Z-octadecenoyl)-sn-glycerol + H2O = (9Z-octadecenoyl)-glycerol + (9Z)-octadecenoate + H(+)</text>
        <dbReference type="Rhea" id="RHEA:39935"/>
        <dbReference type="ChEBI" id="CHEBI:15377"/>
        <dbReference type="ChEBI" id="CHEBI:15378"/>
        <dbReference type="ChEBI" id="CHEBI:30823"/>
        <dbReference type="ChEBI" id="CHEBI:52333"/>
        <dbReference type="ChEBI" id="CHEBI:75937"/>
    </reaction>
    <physiologicalReaction direction="left-to-right" evidence="40">
        <dbReference type="Rhea" id="RHEA:39936"/>
    </physiologicalReaction>
</comment>
<comment type="catalytic activity">
    <reaction evidence="1">
        <text>a triacylglycerol + H2O = a diacylglycerol + a fatty acid + H(+)</text>
        <dbReference type="Rhea" id="RHEA:12044"/>
        <dbReference type="ChEBI" id="CHEBI:15377"/>
        <dbReference type="ChEBI" id="CHEBI:15378"/>
        <dbReference type="ChEBI" id="CHEBI:17855"/>
        <dbReference type="ChEBI" id="CHEBI:18035"/>
        <dbReference type="ChEBI" id="CHEBI:28868"/>
        <dbReference type="EC" id="3.1.1.79"/>
    </reaction>
</comment>
<evidence type="ECO:0000256" key="18">
    <source>
        <dbReference type="ARBA" id="ARBA00022963"/>
    </source>
</evidence>
<evidence type="ECO:0000256" key="32">
    <source>
        <dbReference type="ARBA" id="ARBA00048386"/>
    </source>
</evidence>
<dbReference type="OMA" id="FAACQDH"/>
<dbReference type="GO" id="GO:0005829">
    <property type="term" value="C:cytosol"/>
    <property type="evidence" value="ECO:0007669"/>
    <property type="project" value="UniProtKB-SubCell"/>
</dbReference>